<sequence length="358" mass="38579">MLRTLVVGLGRAGAGLHLPVLAKARAQQPHLFAPGPVVGVDPHAAPTTGGDAESDADGALRIAESLHAARRLLSPDKTVVHVCTPPLGRPEVIRDLLGVGFRKLLLEKPVAAGTDELTEVVRQMGRPGVQVAVVEPWSASTLTERLARLVSSEADPRGTRLGSLRQISVVQNKPRFQRSLTTYGHPTAFDVETPHALGVVLHLAGDAEVTYASCTDMVLQGRVLPRMGSCSVQLHHRGGVRSEIRSDLTSPVRERRITLQFDHGTVIGHYPADSADDHAQLRLVTPGSASPPKQVFRDDAFTAFLLRAYADFDGEGPPAEAFTRQVRTVELLAEAKRRCDSGLTAELRLIDEVLAHVK</sequence>
<evidence type="ECO:0000313" key="2">
    <source>
        <dbReference type="Proteomes" id="UP000657385"/>
    </source>
</evidence>
<protein>
    <submittedName>
        <fullName evidence="1">Gfo/Idh/MocA family oxidoreductase</fullName>
    </submittedName>
</protein>
<dbReference type="AlphaFoldDB" id="A0A931FDQ5"/>
<organism evidence="1 2">
    <name type="scientific">Streptacidiphilus fuscans</name>
    <dbReference type="NCBI Taxonomy" id="2789292"/>
    <lineage>
        <taxon>Bacteria</taxon>
        <taxon>Bacillati</taxon>
        <taxon>Actinomycetota</taxon>
        <taxon>Actinomycetes</taxon>
        <taxon>Kitasatosporales</taxon>
        <taxon>Streptomycetaceae</taxon>
        <taxon>Streptacidiphilus</taxon>
    </lineage>
</organism>
<dbReference type="Gene3D" id="3.40.50.720">
    <property type="entry name" value="NAD(P)-binding Rossmann-like Domain"/>
    <property type="match status" value="1"/>
</dbReference>
<accession>A0A931FDQ5</accession>
<dbReference type="RefSeq" id="WP_196194944.1">
    <property type="nucleotide sequence ID" value="NZ_JADPRT010000006.1"/>
</dbReference>
<reference evidence="1" key="1">
    <citation type="submission" date="2020-11" db="EMBL/GenBank/DDBJ databases">
        <title>Isolation and identification of active actinomycetes.</title>
        <authorList>
            <person name="Yu B."/>
        </authorList>
    </citation>
    <scope>NUCLEOTIDE SEQUENCE</scope>
    <source>
        <strain evidence="1">NEAU-YB345</strain>
    </source>
</reference>
<keyword evidence="2" id="KW-1185">Reference proteome</keyword>
<dbReference type="Proteomes" id="UP000657385">
    <property type="component" value="Unassembled WGS sequence"/>
</dbReference>
<dbReference type="SUPFAM" id="SSF51735">
    <property type="entry name" value="NAD(P)-binding Rossmann-fold domains"/>
    <property type="match status" value="1"/>
</dbReference>
<dbReference type="InterPro" id="IPR036291">
    <property type="entry name" value="NAD(P)-bd_dom_sf"/>
</dbReference>
<evidence type="ECO:0000313" key="1">
    <source>
        <dbReference type="EMBL" id="MBF9069798.1"/>
    </source>
</evidence>
<proteinExistence type="predicted"/>
<gene>
    <name evidence="1" type="ORF">I2501_17385</name>
</gene>
<comment type="caution">
    <text evidence="1">The sequence shown here is derived from an EMBL/GenBank/DDBJ whole genome shotgun (WGS) entry which is preliminary data.</text>
</comment>
<dbReference type="EMBL" id="JADPRT010000006">
    <property type="protein sequence ID" value="MBF9069798.1"/>
    <property type="molecule type" value="Genomic_DNA"/>
</dbReference>
<name>A0A931FDQ5_9ACTN</name>
<dbReference type="Gene3D" id="3.30.360.10">
    <property type="entry name" value="Dihydrodipicolinate Reductase, domain 2"/>
    <property type="match status" value="1"/>
</dbReference>